<organism evidence="1 2">
    <name type="scientific">Salarias fasciatus</name>
    <name type="common">Jewelled blenny</name>
    <name type="synonym">Blennius fasciatus</name>
    <dbReference type="NCBI Taxonomy" id="181472"/>
    <lineage>
        <taxon>Eukaryota</taxon>
        <taxon>Metazoa</taxon>
        <taxon>Chordata</taxon>
        <taxon>Craniata</taxon>
        <taxon>Vertebrata</taxon>
        <taxon>Euteleostomi</taxon>
        <taxon>Actinopterygii</taxon>
        <taxon>Neopterygii</taxon>
        <taxon>Teleostei</taxon>
        <taxon>Neoteleostei</taxon>
        <taxon>Acanthomorphata</taxon>
        <taxon>Ovalentaria</taxon>
        <taxon>Blenniimorphae</taxon>
        <taxon>Blenniiformes</taxon>
        <taxon>Blennioidei</taxon>
        <taxon>Blenniidae</taxon>
        <taxon>Salariinae</taxon>
        <taxon>Salarias</taxon>
    </lineage>
</organism>
<proteinExistence type="predicted"/>
<dbReference type="Ensembl" id="ENSSFAT00005048016.1">
    <property type="protein sequence ID" value="ENSSFAP00005046432.1"/>
    <property type="gene ID" value="ENSSFAG00005022638.1"/>
</dbReference>
<evidence type="ECO:0000313" key="2">
    <source>
        <dbReference type="Proteomes" id="UP000472267"/>
    </source>
</evidence>
<sequence length="84" mass="9467">MLLRGVSMADICICTHANKIPVRIPLWSPFGCQGDGSRLQLGEMVKTLFLSTCFFKVEYQRFLMQLSVLQTETGQPDGVTRLDE</sequence>
<reference evidence="1" key="2">
    <citation type="submission" date="2025-08" db="UniProtKB">
        <authorList>
            <consortium name="Ensembl"/>
        </authorList>
    </citation>
    <scope>IDENTIFICATION</scope>
</reference>
<dbReference type="InParanoid" id="A0A672IZM9"/>
<keyword evidence="2" id="KW-1185">Reference proteome</keyword>
<accession>A0A672IZM9</accession>
<reference evidence="1" key="1">
    <citation type="submission" date="2019-06" db="EMBL/GenBank/DDBJ databases">
        <authorList>
            <consortium name="Wellcome Sanger Institute Data Sharing"/>
        </authorList>
    </citation>
    <scope>NUCLEOTIDE SEQUENCE [LARGE SCALE GENOMIC DNA]</scope>
</reference>
<dbReference type="Proteomes" id="UP000472267">
    <property type="component" value="Chromosome 18"/>
</dbReference>
<dbReference type="AlphaFoldDB" id="A0A672IZM9"/>
<reference evidence="1" key="3">
    <citation type="submission" date="2025-09" db="UniProtKB">
        <authorList>
            <consortium name="Ensembl"/>
        </authorList>
    </citation>
    <scope>IDENTIFICATION</scope>
</reference>
<evidence type="ECO:0000313" key="1">
    <source>
        <dbReference type="Ensembl" id="ENSSFAP00005046432.1"/>
    </source>
</evidence>
<name>A0A672IZM9_SALFA</name>
<protein>
    <submittedName>
        <fullName evidence="1">Uncharacterized protein</fullName>
    </submittedName>
</protein>